<dbReference type="KEGG" id="kal:KALB_5433"/>
<gene>
    <name evidence="1" type="ORF">KALB_5433</name>
</gene>
<evidence type="ECO:0000313" key="2">
    <source>
        <dbReference type="Proteomes" id="UP000019225"/>
    </source>
</evidence>
<dbReference type="HOGENOM" id="CLU_1624946_0_0_11"/>
<name>W5WDF9_9PSEU</name>
<organism evidence="1 2">
    <name type="scientific">Kutzneria albida DSM 43870</name>
    <dbReference type="NCBI Taxonomy" id="1449976"/>
    <lineage>
        <taxon>Bacteria</taxon>
        <taxon>Bacillati</taxon>
        <taxon>Actinomycetota</taxon>
        <taxon>Actinomycetes</taxon>
        <taxon>Pseudonocardiales</taxon>
        <taxon>Pseudonocardiaceae</taxon>
        <taxon>Kutzneria</taxon>
    </lineage>
</organism>
<evidence type="ECO:0000313" key="1">
    <source>
        <dbReference type="EMBL" id="AHH98795.1"/>
    </source>
</evidence>
<sequence>MTDSPVLPSTARPAPEWLRNLAAARAHYEERFGWPMAVQVAERQLAVTLGQVVDAITMPAELAARVHAQLGIAMLAGPVIAHPDGRFWTFLTQTLSTPRNDLMNDLAEQDVRHAAAGRYAVIPTELTDAGWRWIAEPRPNQMLPSAYAVVATARRVRAADPAA</sequence>
<dbReference type="EMBL" id="CP007155">
    <property type="protein sequence ID" value="AHH98795.1"/>
    <property type="molecule type" value="Genomic_DNA"/>
</dbReference>
<dbReference type="Proteomes" id="UP000019225">
    <property type="component" value="Chromosome"/>
</dbReference>
<keyword evidence="2" id="KW-1185">Reference proteome</keyword>
<proteinExistence type="predicted"/>
<reference evidence="1 2" key="1">
    <citation type="journal article" date="2014" name="BMC Genomics">
        <title>Complete genome sequence of producer of the glycopeptide antibiotic Aculeximycin Kutzneria albida DSM 43870T, a representative of minor genus of Pseudonocardiaceae.</title>
        <authorList>
            <person name="Rebets Y."/>
            <person name="Tokovenko B."/>
            <person name="Lushchyk I."/>
            <person name="Ruckert C."/>
            <person name="Zaburannyi N."/>
            <person name="Bechthold A."/>
            <person name="Kalinowski J."/>
            <person name="Luzhetskyy A."/>
        </authorList>
    </citation>
    <scope>NUCLEOTIDE SEQUENCE [LARGE SCALE GENOMIC DNA]</scope>
    <source>
        <strain evidence="1">DSM 43870</strain>
    </source>
</reference>
<protein>
    <submittedName>
        <fullName evidence="1">Uncharacterized protein</fullName>
    </submittedName>
</protein>
<dbReference type="eggNOG" id="ENOG502ZFF3">
    <property type="taxonomic scope" value="Bacteria"/>
</dbReference>
<dbReference type="AlphaFoldDB" id="W5WDF9"/>
<accession>W5WDF9</accession>